<name>A0A399G388_9ACTN</name>
<organism evidence="1 2">
    <name type="scientific">Thermobifida halotolerans</name>
    <dbReference type="NCBI Taxonomy" id="483545"/>
    <lineage>
        <taxon>Bacteria</taxon>
        <taxon>Bacillati</taxon>
        <taxon>Actinomycetota</taxon>
        <taxon>Actinomycetes</taxon>
        <taxon>Streptosporangiales</taxon>
        <taxon>Nocardiopsidaceae</taxon>
        <taxon>Thermobifida</taxon>
    </lineage>
</organism>
<keyword evidence="2" id="KW-1185">Reference proteome</keyword>
<dbReference type="KEGG" id="thao:NI17_013555"/>
<dbReference type="Proteomes" id="UP000265719">
    <property type="component" value="Chromosome"/>
</dbReference>
<dbReference type="EMBL" id="CP063196">
    <property type="protein sequence ID" value="UOE17898.1"/>
    <property type="molecule type" value="Genomic_DNA"/>
</dbReference>
<dbReference type="AlphaFoldDB" id="A0A399G388"/>
<protein>
    <submittedName>
        <fullName evidence="1">Uncharacterized protein</fullName>
    </submittedName>
</protein>
<evidence type="ECO:0000313" key="1">
    <source>
        <dbReference type="EMBL" id="UOE17898.1"/>
    </source>
</evidence>
<dbReference type="RefSeq" id="WP_068688813.1">
    <property type="nucleotide sequence ID" value="NZ_CP063196.1"/>
</dbReference>
<reference evidence="1" key="1">
    <citation type="submission" date="2020-10" db="EMBL/GenBank/DDBJ databases">
        <title>De novo genome project of the cellulose decomposer Thermobifida halotolerans type strain.</title>
        <authorList>
            <person name="Nagy I."/>
            <person name="Horvath B."/>
            <person name="Kukolya J."/>
            <person name="Nagy I."/>
            <person name="Orsini M."/>
        </authorList>
    </citation>
    <scope>NUCLEOTIDE SEQUENCE</scope>
    <source>
        <strain evidence="1">DSM 44931</strain>
    </source>
</reference>
<accession>A0A399G388</accession>
<proteinExistence type="predicted"/>
<sequence>MATEKISVTFPEAVVSEARRIAREQGVSLSAYLAQATQEANRRAETLAILAEIRAEIGELTPAEAAQIDAEIAADEARFLNAERMAS</sequence>
<evidence type="ECO:0000313" key="2">
    <source>
        <dbReference type="Proteomes" id="UP000265719"/>
    </source>
</evidence>
<gene>
    <name evidence="1" type="ORF">NI17_013555</name>
</gene>